<keyword evidence="5 13" id="KW-0378">Hydrolase</keyword>
<dbReference type="InterPro" id="IPR027417">
    <property type="entry name" value="P-loop_NTPase"/>
</dbReference>
<dbReference type="GO" id="GO:0000727">
    <property type="term" value="P:double-strand break repair via break-induced replication"/>
    <property type="evidence" value="ECO:0007669"/>
    <property type="project" value="TreeGrafter"/>
</dbReference>
<evidence type="ECO:0000256" key="4">
    <source>
        <dbReference type="ARBA" id="ARBA00022741"/>
    </source>
</evidence>
<comment type="catalytic activity">
    <reaction evidence="11">
        <text>ATP + H2O = ADP + phosphate + H(+)</text>
        <dbReference type="Rhea" id="RHEA:13065"/>
        <dbReference type="ChEBI" id="CHEBI:15377"/>
        <dbReference type="ChEBI" id="CHEBI:15378"/>
        <dbReference type="ChEBI" id="CHEBI:30616"/>
        <dbReference type="ChEBI" id="CHEBI:43474"/>
        <dbReference type="ChEBI" id="CHEBI:456216"/>
        <dbReference type="EC" id="3.6.4.12"/>
    </reaction>
    <physiologicalReaction direction="left-to-right" evidence="11">
        <dbReference type="Rhea" id="RHEA:13066"/>
    </physiologicalReaction>
</comment>
<keyword evidence="7 12" id="KW-0067">ATP-binding</keyword>
<organism evidence="15 16">
    <name type="scientific">Scophthalmus maximus</name>
    <name type="common">Turbot</name>
    <name type="synonym">Psetta maxima</name>
    <dbReference type="NCBI Taxonomy" id="52904"/>
    <lineage>
        <taxon>Eukaryota</taxon>
        <taxon>Metazoa</taxon>
        <taxon>Chordata</taxon>
        <taxon>Craniata</taxon>
        <taxon>Vertebrata</taxon>
        <taxon>Euteleostomi</taxon>
        <taxon>Actinopterygii</taxon>
        <taxon>Neopterygii</taxon>
        <taxon>Teleostei</taxon>
        <taxon>Neoteleostei</taxon>
        <taxon>Acanthomorphata</taxon>
        <taxon>Carangaria</taxon>
        <taxon>Pleuronectiformes</taxon>
        <taxon>Pleuronectoidei</taxon>
        <taxon>Scophthalmidae</taxon>
        <taxon>Scophthalmus</taxon>
    </lineage>
</organism>
<evidence type="ECO:0000256" key="13">
    <source>
        <dbReference type="RuleBase" id="RU365012"/>
    </source>
</evidence>
<dbReference type="InterPro" id="IPR012340">
    <property type="entry name" value="NA-bd_OB-fold"/>
</dbReference>
<keyword evidence="10 13" id="KW-0131">Cell cycle</keyword>
<dbReference type="GeneTree" id="ENSGT01150000286966"/>
<keyword evidence="6 13" id="KW-0347">Helicase</keyword>
<evidence type="ECO:0000256" key="12">
    <source>
        <dbReference type="RuleBase" id="RU004070"/>
    </source>
</evidence>
<protein>
    <recommendedName>
        <fullName evidence="13">DNA replication licensing factor MCM7</fullName>
        <ecNumber evidence="13">3.6.4.12</ecNumber>
    </recommendedName>
</protein>
<sequence length="540" mass="59976">QIVAKDSLDVYIEHRLMMEQRGRDPADTRDPRNQYPPELMRRFELYFKPPTTSKPKVVRDVRADSIGHLVTVRGIVTRATEVKPMMAVATYTCDQCGAETYQPIQSPSFMPLIMCPSQECVTNKSGGRLYLQTRGSKFVKFQEIRIQEQSDQVPVGNIPRSMSVYARGENTRLAQPGDHVAITGVFLPLLRTGFKQAVQGLLSETYMEAHSITLMNKTEDDELGNEDLTDDELRSITDEGFYEKLAGSIAPEIYGHEDVKKALLLLLVGGVEQAPKGMKIRGNINICLMGDPGVAKSQLLCYIDRLAPRSQYTTGRGSSGVGLTAAVMRDPVTGEMTLEGGALVLADQGICCIDEFDKMADADRTAIHEVMEQQTISIAKKRQPVVPESLADYITAAYVEMRKEARVSKDTTFTSARTLLSILRLSTALARLRMMDSVEKEDVNEAMRMMEMSKDSLQADKSSSSRAQRPADVIFSLVRELATEGVVGRGGAGGLVRMSEAEQRCVSRGFTPAQFQEALEEYEELNVWQVNQARTRITFV</sequence>
<keyword evidence="8 12" id="KW-0238">DNA-binding</keyword>
<dbReference type="GO" id="GO:0006270">
    <property type="term" value="P:DNA replication initiation"/>
    <property type="evidence" value="ECO:0007669"/>
    <property type="project" value="InterPro"/>
</dbReference>
<evidence type="ECO:0000256" key="6">
    <source>
        <dbReference type="ARBA" id="ARBA00022806"/>
    </source>
</evidence>
<dbReference type="Proteomes" id="UP000694558">
    <property type="component" value="Chromosome 13"/>
</dbReference>
<comment type="similarity">
    <text evidence="2 12">Belongs to the MCM family.</text>
</comment>
<dbReference type="Gene3D" id="3.40.50.300">
    <property type="entry name" value="P-loop containing nucleotide triphosphate hydrolases"/>
    <property type="match status" value="2"/>
</dbReference>
<evidence type="ECO:0000256" key="9">
    <source>
        <dbReference type="ARBA" id="ARBA00023242"/>
    </source>
</evidence>
<dbReference type="InterPro" id="IPR008050">
    <property type="entry name" value="MCM7"/>
</dbReference>
<dbReference type="GO" id="GO:0016787">
    <property type="term" value="F:hydrolase activity"/>
    <property type="evidence" value="ECO:0007669"/>
    <property type="project" value="UniProtKB-KW"/>
</dbReference>
<keyword evidence="3 13" id="KW-0235">DNA replication</keyword>
<dbReference type="SMART" id="SM00350">
    <property type="entry name" value="MCM"/>
    <property type="match status" value="1"/>
</dbReference>
<dbReference type="Pfam" id="PF24901">
    <property type="entry name" value="WHD_MCM7"/>
    <property type="match status" value="1"/>
</dbReference>
<evidence type="ECO:0000256" key="8">
    <source>
        <dbReference type="ARBA" id="ARBA00023125"/>
    </source>
</evidence>
<dbReference type="GO" id="GO:0005524">
    <property type="term" value="F:ATP binding"/>
    <property type="evidence" value="ECO:0007669"/>
    <property type="project" value="UniProtKB-KW"/>
</dbReference>
<dbReference type="PROSITE" id="PS00847">
    <property type="entry name" value="MCM_1"/>
    <property type="match status" value="1"/>
</dbReference>
<dbReference type="Pfam" id="PF00493">
    <property type="entry name" value="MCM"/>
    <property type="match status" value="1"/>
</dbReference>
<dbReference type="FunFam" id="2.20.28.10:FF:000004">
    <property type="entry name" value="DNA replication licensing factor MCM7"/>
    <property type="match status" value="1"/>
</dbReference>
<dbReference type="InterPro" id="IPR018525">
    <property type="entry name" value="MCM_CS"/>
</dbReference>
<dbReference type="PRINTS" id="PR01657">
    <property type="entry name" value="MCMFAMILY"/>
</dbReference>
<dbReference type="FunFam" id="3.40.50.300:FF:004214">
    <property type="entry name" value="DNA replication licensing factor MCM7"/>
    <property type="match status" value="1"/>
</dbReference>
<dbReference type="GO" id="GO:0006271">
    <property type="term" value="P:DNA strand elongation involved in DNA replication"/>
    <property type="evidence" value="ECO:0007669"/>
    <property type="project" value="TreeGrafter"/>
</dbReference>
<evidence type="ECO:0000256" key="3">
    <source>
        <dbReference type="ARBA" id="ARBA00022705"/>
    </source>
</evidence>
<dbReference type="GO" id="GO:0042555">
    <property type="term" value="C:MCM complex"/>
    <property type="evidence" value="ECO:0007669"/>
    <property type="project" value="InterPro"/>
</dbReference>
<evidence type="ECO:0000256" key="11">
    <source>
        <dbReference type="ARBA" id="ARBA00048432"/>
    </source>
</evidence>
<dbReference type="PANTHER" id="PTHR11630:SF26">
    <property type="entry name" value="DNA REPLICATION LICENSING FACTOR MCM7"/>
    <property type="match status" value="1"/>
</dbReference>
<comment type="function">
    <text evidence="13">Acts as component of the MCM2-7 complex (MCM complex) which is the replicative helicase essential for 'once per cell cycle' DNA replication initiation and elongation in eukaryotic cells. The active ATPase sites in the MCM2-7 ring are formed through the interaction surfaces of two neighboring subunits such that a critical structure of a conserved arginine finger motif is provided in trans relative to the ATP-binding site of the Walker A box of the adjacent subunit. The six ATPase active sites, however, are likely to contribute differentially to the complex helicase activity.</text>
</comment>
<dbReference type="Ensembl" id="ENSSMAT00000045348.1">
    <property type="protein sequence ID" value="ENSSMAP00000058811.1"/>
    <property type="gene ID" value="ENSSMAG00000011017.2"/>
</dbReference>
<dbReference type="InterPro" id="IPR031327">
    <property type="entry name" value="MCM"/>
</dbReference>
<dbReference type="PANTHER" id="PTHR11630">
    <property type="entry name" value="DNA REPLICATION LICENSING FACTOR MCM FAMILY MEMBER"/>
    <property type="match status" value="1"/>
</dbReference>
<dbReference type="PROSITE" id="PS50051">
    <property type="entry name" value="MCM_2"/>
    <property type="match status" value="1"/>
</dbReference>
<evidence type="ECO:0000256" key="10">
    <source>
        <dbReference type="ARBA" id="ARBA00023306"/>
    </source>
</evidence>
<accession>A0A8D3DH02</accession>
<feature type="domain" description="MCM C-terminal AAA(+) ATPase" evidence="14">
    <location>
        <begin position="241"/>
        <end position="397"/>
    </location>
</feature>
<dbReference type="Gene3D" id="2.40.50.140">
    <property type="entry name" value="Nucleic acid-binding proteins"/>
    <property type="match status" value="1"/>
</dbReference>
<dbReference type="EC" id="3.6.4.12" evidence="13"/>
<reference evidence="15" key="1">
    <citation type="submission" date="2023-05" db="EMBL/GenBank/DDBJ databases">
        <title>High-quality long-read genome of Scophthalmus maximus.</title>
        <authorList>
            <person name="Lien S."/>
            <person name="Martinez P."/>
        </authorList>
    </citation>
    <scope>NUCLEOTIDE SEQUENCE [LARGE SCALE GENOMIC DNA]</scope>
</reference>
<dbReference type="SUPFAM" id="SSF50249">
    <property type="entry name" value="Nucleic acid-binding proteins"/>
    <property type="match status" value="1"/>
</dbReference>
<evidence type="ECO:0000256" key="5">
    <source>
        <dbReference type="ARBA" id="ARBA00022801"/>
    </source>
</evidence>
<keyword evidence="4 12" id="KW-0547">Nucleotide-binding</keyword>
<name>A0A8D3DH02_SCOMX</name>
<dbReference type="AlphaFoldDB" id="A0A8D3DH02"/>
<comment type="subcellular location">
    <subcellularLocation>
        <location evidence="1 13">Nucleus</location>
    </subcellularLocation>
</comment>
<proteinExistence type="inferred from homology"/>
<evidence type="ECO:0000256" key="1">
    <source>
        <dbReference type="ARBA" id="ARBA00004123"/>
    </source>
</evidence>
<dbReference type="GO" id="GO:0003697">
    <property type="term" value="F:single-stranded DNA binding"/>
    <property type="evidence" value="ECO:0007669"/>
    <property type="project" value="TreeGrafter"/>
</dbReference>
<dbReference type="GO" id="GO:0005634">
    <property type="term" value="C:nucleus"/>
    <property type="evidence" value="ECO:0007669"/>
    <property type="project" value="UniProtKB-SubCell"/>
</dbReference>
<evidence type="ECO:0000313" key="16">
    <source>
        <dbReference type="Proteomes" id="UP000694558"/>
    </source>
</evidence>
<dbReference type="InterPro" id="IPR001208">
    <property type="entry name" value="MCM_dom"/>
</dbReference>
<dbReference type="Gene3D" id="2.20.28.10">
    <property type="match status" value="1"/>
</dbReference>
<dbReference type="SUPFAM" id="SSF52540">
    <property type="entry name" value="P-loop containing nucleoside triphosphate hydrolases"/>
    <property type="match status" value="1"/>
</dbReference>
<evidence type="ECO:0000313" key="15">
    <source>
        <dbReference type="Ensembl" id="ENSSMAP00000058811.1"/>
    </source>
</evidence>
<reference evidence="15" key="2">
    <citation type="submission" date="2025-08" db="UniProtKB">
        <authorList>
            <consortium name="Ensembl"/>
        </authorList>
    </citation>
    <scope>IDENTIFICATION</scope>
</reference>
<evidence type="ECO:0000256" key="2">
    <source>
        <dbReference type="ARBA" id="ARBA00008010"/>
    </source>
</evidence>
<dbReference type="PRINTS" id="PR01663">
    <property type="entry name" value="MCMPROTEIN7"/>
</dbReference>
<keyword evidence="9 13" id="KW-0539">Nucleus</keyword>
<dbReference type="InterPro" id="IPR033762">
    <property type="entry name" value="MCM_OB"/>
</dbReference>
<evidence type="ECO:0000256" key="7">
    <source>
        <dbReference type="ARBA" id="ARBA00022840"/>
    </source>
</evidence>
<evidence type="ECO:0000259" key="14">
    <source>
        <dbReference type="PROSITE" id="PS50051"/>
    </source>
</evidence>
<gene>
    <name evidence="15" type="primary">mcm7</name>
    <name evidence="13" type="synonym">MCM7</name>
</gene>
<dbReference type="GO" id="GO:0017116">
    <property type="term" value="F:single-stranded DNA helicase activity"/>
    <property type="evidence" value="ECO:0007669"/>
    <property type="project" value="TreeGrafter"/>
</dbReference>
<dbReference type="Pfam" id="PF17207">
    <property type="entry name" value="MCM_OB"/>
    <property type="match status" value="1"/>
</dbReference>